<evidence type="ECO:0000256" key="3">
    <source>
        <dbReference type="ARBA" id="ARBA00022777"/>
    </source>
</evidence>
<dbReference type="InterPro" id="IPR002035">
    <property type="entry name" value="VWF_A"/>
</dbReference>
<dbReference type="OrthoDB" id="430683at2759"/>
<reference evidence="6" key="1">
    <citation type="submission" date="2021-01" db="EMBL/GenBank/DDBJ databases">
        <authorList>
            <consortium name="Genoscope - CEA"/>
            <person name="William W."/>
        </authorList>
    </citation>
    <scope>NUCLEOTIDE SEQUENCE</scope>
</reference>
<dbReference type="CDD" id="cd04515">
    <property type="entry name" value="Alpha_kinase"/>
    <property type="match status" value="1"/>
</dbReference>
<evidence type="ECO:0000256" key="1">
    <source>
        <dbReference type="ARBA" id="ARBA00022527"/>
    </source>
</evidence>
<keyword evidence="7" id="KW-1185">Reference proteome</keyword>
<proteinExistence type="predicted"/>
<keyword evidence="2" id="KW-0808">Transferase</keyword>
<keyword evidence="3" id="KW-0418">Kinase</keyword>
<feature type="domain" description="VWFA" evidence="4">
    <location>
        <begin position="218"/>
        <end position="411"/>
    </location>
</feature>
<dbReference type="InterPro" id="IPR004166">
    <property type="entry name" value="a-kinase_dom"/>
</dbReference>
<feature type="domain" description="Alpha-type protein kinase" evidence="5">
    <location>
        <begin position="474"/>
        <end position="713"/>
    </location>
</feature>
<dbReference type="GO" id="GO:0005524">
    <property type="term" value="F:ATP binding"/>
    <property type="evidence" value="ECO:0007669"/>
    <property type="project" value="InterPro"/>
</dbReference>
<dbReference type="PROSITE" id="PS51158">
    <property type="entry name" value="ALPHA_KINASE"/>
    <property type="match status" value="1"/>
</dbReference>
<dbReference type="GO" id="GO:0004674">
    <property type="term" value="F:protein serine/threonine kinase activity"/>
    <property type="evidence" value="ECO:0007669"/>
    <property type="project" value="UniProtKB-KW"/>
</dbReference>
<accession>A0A8S1Y702</accession>
<evidence type="ECO:0000259" key="4">
    <source>
        <dbReference type="PROSITE" id="PS50234"/>
    </source>
</evidence>
<dbReference type="PANTHER" id="PTHR47763:SF1">
    <property type="entry name" value="DUF659 DOMAIN-CONTAINING PROTEIN"/>
    <property type="match status" value="1"/>
</dbReference>
<evidence type="ECO:0000313" key="6">
    <source>
        <dbReference type="EMBL" id="CAD8209835.1"/>
    </source>
</evidence>
<dbReference type="EMBL" id="CAJJDP010000150">
    <property type="protein sequence ID" value="CAD8209835.1"/>
    <property type="molecule type" value="Genomic_DNA"/>
</dbReference>
<dbReference type="PANTHER" id="PTHR47763">
    <property type="entry name" value="ALPHA-PROTEIN KINASE VWKA"/>
    <property type="match status" value="1"/>
</dbReference>
<dbReference type="Proteomes" id="UP000683925">
    <property type="component" value="Unassembled WGS sequence"/>
</dbReference>
<dbReference type="InterPro" id="IPR052969">
    <property type="entry name" value="Thr-specific_kinase-like"/>
</dbReference>
<sequence length="714" mass="83130">MNQSSDLDIKCPNPEHNKNAILVCFDESCTGQRLYCHQCVKIGIHVSHLEYQEELPFIFEHIKCVEKESSCLIDRINKQMALIDQNFYLLIDGIRSKYQISKQQLLKLNSEQLNSFLSISINFRQFESKIQNLLDQLTNKFSNQIQQLLIDLHLSELSYHQIPQINLNISDELNQNRYQINNLGYNQRIGDKIQENKMIKEIMMKKQQGFLEEYGKLDICYVIDCTKSMEPYIEQVRGCIQESFTAVKLKTNRNPILSSIAYYDIEQKPENGKYHQFEFSNNIQDLRNFIQEVPIVGGRDIPEDVRGALEQMITNLKWKNKFKVAILITDSPCHGRKYHNFPGDFHKDDDITETLHRLIEQQIILIGFNLNDKTIKMYQQFQKIYEAKNAEDFFVYVDASGFEIKKLAQQIAESLGRASVNATQINLKGTKSKKQFKESSKNNDCAIEALFKVGDFYNFEKQSKVVNNLFTVLNVTINDSVFVENLLSINQIGKNPQKDYLIKVEGQWDCIRTEFPYAFGRINDIYLMKDKKGEIYLIKRPLGNKSYLSQYKAIKKCRSHLICQHLMKKFRADVEEALEQKNCHNLKFPNVVYNDCLILMESKNKFWIAERIFKGEFVKYNNNYGYINEDITELNKFAQAFSYYTFFLSKGLYMINDVQGVGINFTDPAINTSTGDFDDTDLGQEGQGMFLVNFQSKIGLASEILELLNLQNEF</sequence>
<evidence type="ECO:0000256" key="2">
    <source>
        <dbReference type="ARBA" id="ARBA00022679"/>
    </source>
</evidence>
<dbReference type="Pfam" id="PF02816">
    <property type="entry name" value="Alpha_kinase"/>
    <property type="match status" value="1"/>
</dbReference>
<keyword evidence="1" id="KW-0723">Serine/threonine-protein kinase</keyword>
<protein>
    <submittedName>
        <fullName evidence="6">Uncharacterized protein</fullName>
    </submittedName>
</protein>
<gene>
    <name evidence="6" type="ORF">POCTA_138.1.T1480123</name>
</gene>
<name>A0A8S1Y702_PAROT</name>
<organism evidence="6 7">
    <name type="scientific">Paramecium octaurelia</name>
    <dbReference type="NCBI Taxonomy" id="43137"/>
    <lineage>
        <taxon>Eukaryota</taxon>
        <taxon>Sar</taxon>
        <taxon>Alveolata</taxon>
        <taxon>Ciliophora</taxon>
        <taxon>Intramacronucleata</taxon>
        <taxon>Oligohymenophorea</taxon>
        <taxon>Peniculida</taxon>
        <taxon>Parameciidae</taxon>
        <taxon>Paramecium</taxon>
    </lineage>
</organism>
<dbReference type="SMART" id="SM00327">
    <property type="entry name" value="VWA"/>
    <property type="match status" value="1"/>
</dbReference>
<dbReference type="SMART" id="SM00811">
    <property type="entry name" value="Alpha_kinase"/>
    <property type="match status" value="1"/>
</dbReference>
<evidence type="ECO:0000259" key="5">
    <source>
        <dbReference type="PROSITE" id="PS51158"/>
    </source>
</evidence>
<comment type="caution">
    <text evidence="6">The sequence shown here is derived from an EMBL/GenBank/DDBJ whole genome shotgun (WGS) entry which is preliminary data.</text>
</comment>
<dbReference type="AlphaFoldDB" id="A0A8S1Y702"/>
<dbReference type="GO" id="GO:0005737">
    <property type="term" value="C:cytoplasm"/>
    <property type="evidence" value="ECO:0007669"/>
    <property type="project" value="TreeGrafter"/>
</dbReference>
<evidence type="ECO:0000313" key="7">
    <source>
        <dbReference type="Proteomes" id="UP000683925"/>
    </source>
</evidence>
<dbReference type="OMA" id="LYCHQCV"/>
<dbReference type="PROSITE" id="PS50234">
    <property type="entry name" value="VWFA"/>
    <property type="match status" value="1"/>
</dbReference>